<dbReference type="RefSeq" id="WP_095447928.1">
    <property type="nucleotide sequence ID" value="NZ_CP022604.1"/>
</dbReference>
<comment type="subcellular location">
    <subcellularLocation>
        <location evidence="1">Cell membrane</location>
        <topology evidence="1">Multi-pass membrane protein</topology>
    </subcellularLocation>
</comment>
<sequence length="240" mass="26097">MDQGFRSAPASARNDFWVGVKRGVPIVAAGAPFGLLFGAVALDNGLSISEAVFMSAMLYAGASQMVGLDLFGQNIAPWMIVLSIFAVNFRHVLYSATVGRRIRHFTFMQKAAAFFLLVDPQYAEVEIRAEAGKKISFAWYMGLGLTIYVCWLLETLIGALFGNLISDPYALGIDFLLPIYFLGMVMSFRHREHWWPVVIVSAICAVVAYKLVGSPWHVTLGAVGGVSLAAILAKPQTGEA</sequence>
<dbReference type="Proteomes" id="UP000215256">
    <property type="component" value="Chromosome 1"/>
</dbReference>
<evidence type="ECO:0000256" key="4">
    <source>
        <dbReference type="ARBA" id="ARBA00022475"/>
    </source>
</evidence>
<name>A0A248UG44_9HYPH</name>
<evidence type="ECO:0000256" key="2">
    <source>
        <dbReference type="ARBA" id="ARBA00010735"/>
    </source>
</evidence>
<evidence type="ECO:0000256" key="8">
    <source>
        <dbReference type="SAM" id="Phobius"/>
    </source>
</evidence>
<dbReference type="AlphaFoldDB" id="A0A248UG44"/>
<dbReference type="KEGG" id="och:CES85_1556"/>
<dbReference type="InterPro" id="IPR011606">
    <property type="entry name" value="Brnchd-chn_aa_trnsp_permease"/>
</dbReference>
<feature type="transmembrane region" description="Helical" evidence="8">
    <location>
        <begin position="168"/>
        <end position="186"/>
    </location>
</feature>
<dbReference type="OrthoDB" id="3579489at2"/>
<evidence type="ECO:0000256" key="7">
    <source>
        <dbReference type="ARBA" id="ARBA00023136"/>
    </source>
</evidence>
<keyword evidence="6 8" id="KW-1133">Transmembrane helix</keyword>
<dbReference type="Pfam" id="PF03591">
    <property type="entry name" value="AzlC"/>
    <property type="match status" value="1"/>
</dbReference>
<protein>
    <submittedName>
        <fullName evidence="9">AzlC family protein</fullName>
    </submittedName>
</protein>
<keyword evidence="4" id="KW-1003">Cell membrane</keyword>
<dbReference type="GO" id="GO:1903785">
    <property type="term" value="P:L-valine transmembrane transport"/>
    <property type="evidence" value="ECO:0007669"/>
    <property type="project" value="TreeGrafter"/>
</dbReference>
<dbReference type="PANTHER" id="PTHR34979">
    <property type="entry name" value="INNER MEMBRANE PROTEIN YGAZ"/>
    <property type="match status" value="1"/>
</dbReference>
<keyword evidence="3" id="KW-0813">Transport</keyword>
<evidence type="ECO:0000256" key="1">
    <source>
        <dbReference type="ARBA" id="ARBA00004651"/>
    </source>
</evidence>
<feature type="transmembrane region" description="Helical" evidence="8">
    <location>
        <begin position="75"/>
        <end position="93"/>
    </location>
</feature>
<reference evidence="9 10" key="1">
    <citation type="submission" date="2017-07" db="EMBL/GenBank/DDBJ databases">
        <title>Phylogenetic study on the rhizospheric bacterium Ochrobactrum sp. A44.</title>
        <authorList>
            <person name="Krzyzanowska D.M."/>
            <person name="Ossowicki A."/>
            <person name="Rajewska M."/>
            <person name="Maciag T."/>
            <person name="Kaczynski Z."/>
            <person name="Czerwicka M."/>
            <person name="Jafra S."/>
        </authorList>
    </citation>
    <scope>NUCLEOTIDE SEQUENCE [LARGE SCALE GENOMIC DNA]</scope>
    <source>
        <strain evidence="9 10">A44</strain>
    </source>
</reference>
<gene>
    <name evidence="9" type="ORF">CES85_1556</name>
</gene>
<proteinExistence type="inferred from homology"/>
<feature type="transmembrane region" description="Helical" evidence="8">
    <location>
        <begin position="23"/>
        <end position="42"/>
    </location>
</feature>
<evidence type="ECO:0000256" key="3">
    <source>
        <dbReference type="ARBA" id="ARBA00022448"/>
    </source>
</evidence>
<evidence type="ECO:0000313" key="10">
    <source>
        <dbReference type="Proteomes" id="UP000215256"/>
    </source>
</evidence>
<keyword evidence="5 8" id="KW-0812">Transmembrane</keyword>
<feature type="transmembrane region" description="Helical" evidence="8">
    <location>
        <begin position="193"/>
        <end position="209"/>
    </location>
</feature>
<feature type="transmembrane region" description="Helical" evidence="8">
    <location>
        <begin position="137"/>
        <end position="162"/>
    </location>
</feature>
<dbReference type="EMBL" id="CP022604">
    <property type="protein sequence ID" value="ASV85624.1"/>
    <property type="molecule type" value="Genomic_DNA"/>
</dbReference>
<keyword evidence="7 8" id="KW-0472">Membrane</keyword>
<comment type="similarity">
    <text evidence="2">Belongs to the AzlC family.</text>
</comment>
<evidence type="ECO:0000256" key="6">
    <source>
        <dbReference type="ARBA" id="ARBA00022989"/>
    </source>
</evidence>
<evidence type="ECO:0000256" key="5">
    <source>
        <dbReference type="ARBA" id="ARBA00022692"/>
    </source>
</evidence>
<organism evidence="9 10">
    <name type="scientific">Ochrobactrum quorumnocens</name>
    <dbReference type="NCBI Taxonomy" id="271865"/>
    <lineage>
        <taxon>Bacteria</taxon>
        <taxon>Pseudomonadati</taxon>
        <taxon>Pseudomonadota</taxon>
        <taxon>Alphaproteobacteria</taxon>
        <taxon>Hyphomicrobiales</taxon>
        <taxon>Brucellaceae</taxon>
        <taxon>Brucella/Ochrobactrum group</taxon>
        <taxon>Ochrobactrum</taxon>
    </lineage>
</organism>
<accession>A0A248UG44</accession>
<dbReference type="PANTHER" id="PTHR34979:SF1">
    <property type="entry name" value="INNER MEMBRANE PROTEIN YGAZ"/>
    <property type="match status" value="1"/>
</dbReference>
<dbReference type="GO" id="GO:0005886">
    <property type="term" value="C:plasma membrane"/>
    <property type="evidence" value="ECO:0007669"/>
    <property type="project" value="UniProtKB-SubCell"/>
</dbReference>
<evidence type="ECO:0000313" key="9">
    <source>
        <dbReference type="EMBL" id="ASV85624.1"/>
    </source>
</evidence>